<dbReference type="GO" id="GO:0070382">
    <property type="term" value="C:exocytic vesicle"/>
    <property type="evidence" value="ECO:0007669"/>
    <property type="project" value="TreeGrafter"/>
</dbReference>
<feature type="domain" description="RabBD" evidence="2">
    <location>
        <begin position="1"/>
        <end position="57"/>
    </location>
</feature>
<dbReference type="PANTHER" id="PTHR45716:SF5">
    <property type="entry name" value="SYNAPTOTAGMIN-LIKE PROTEIN 2"/>
    <property type="match status" value="1"/>
</dbReference>
<dbReference type="GO" id="GO:0006887">
    <property type="term" value="P:exocytosis"/>
    <property type="evidence" value="ECO:0007669"/>
    <property type="project" value="TreeGrafter"/>
</dbReference>
<evidence type="ECO:0000313" key="4">
    <source>
        <dbReference type="Proteomes" id="UP001221898"/>
    </source>
</evidence>
<dbReference type="EMBL" id="JAINUG010000315">
    <property type="protein sequence ID" value="KAJ8378656.1"/>
    <property type="molecule type" value="Genomic_DNA"/>
</dbReference>
<dbReference type="GO" id="GO:0031267">
    <property type="term" value="F:small GTPase binding"/>
    <property type="evidence" value="ECO:0007669"/>
    <property type="project" value="InterPro"/>
</dbReference>
<evidence type="ECO:0000259" key="2">
    <source>
        <dbReference type="PROSITE" id="PS50916"/>
    </source>
</evidence>
<dbReference type="Gene3D" id="6.10.250.3000">
    <property type="match status" value="1"/>
</dbReference>
<dbReference type="GO" id="GO:0042043">
    <property type="term" value="F:neurexin family protein binding"/>
    <property type="evidence" value="ECO:0007669"/>
    <property type="project" value="TreeGrafter"/>
</dbReference>
<protein>
    <recommendedName>
        <fullName evidence="2">RabBD domain-containing protein</fullName>
    </recommendedName>
</protein>
<proteinExistence type="predicted"/>
<comment type="caution">
    <text evidence="3">The sequence shown here is derived from an EMBL/GenBank/DDBJ whole genome shotgun (WGS) entry which is preliminary data.</text>
</comment>
<evidence type="ECO:0000313" key="3">
    <source>
        <dbReference type="EMBL" id="KAJ8378656.1"/>
    </source>
</evidence>
<name>A0AAD7REL7_9TELE</name>
<dbReference type="PROSITE" id="PS50916">
    <property type="entry name" value="RABBD"/>
    <property type="match status" value="1"/>
</dbReference>
<dbReference type="Proteomes" id="UP001221898">
    <property type="component" value="Unassembled WGS sequence"/>
</dbReference>
<sequence length="133" mass="15619">MIDLSYLTEEEQEMIMTVLKRDAELKRAEEERVRQLQRLLPDRGKLKNMTGEWFYEAKSQRHLDRIHGSDIIRASMRHRKPLTLLDLTHSWAERTSAASNRSPSNGSRDALFPQNLRGPSRSHQHCKKRRGDL</sequence>
<keyword evidence="4" id="KW-1185">Reference proteome</keyword>
<dbReference type="AlphaFoldDB" id="A0AAD7REL7"/>
<feature type="region of interest" description="Disordered" evidence="1">
    <location>
        <begin position="95"/>
        <end position="133"/>
    </location>
</feature>
<dbReference type="PANTHER" id="PTHR45716">
    <property type="entry name" value="BITESIZE, ISOFORM I"/>
    <property type="match status" value="1"/>
</dbReference>
<evidence type="ECO:0000256" key="1">
    <source>
        <dbReference type="SAM" id="MobiDB-lite"/>
    </source>
</evidence>
<feature type="compositionally biased region" description="Basic residues" evidence="1">
    <location>
        <begin position="120"/>
        <end position="133"/>
    </location>
</feature>
<reference evidence="3" key="1">
    <citation type="journal article" date="2023" name="Science">
        <title>Genome structures resolve the early diversification of teleost fishes.</title>
        <authorList>
            <person name="Parey E."/>
            <person name="Louis A."/>
            <person name="Montfort J."/>
            <person name="Bouchez O."/>
            <person name="Roques C."/>
            <person name="Iampietro C."/>
            <person name="Lluch J."/>
            <person name="Castinel A."/>
            <person name="Donnadieu C."/>
            <person name="Desvignes T."/>
            <person name="Floi Bucao C."/>
            <person name="Jouanno E."/>
            <person name="Wen M."/>
            <person name="Mejri S."/>
            <person name="Dirks R."/>
            <person name="Jansen H."/>
            <person name="Henkel C."/>
            <person name="Chen W.J."/>
            <person name="Zahm M."/>
            <person name="Cabau C."/>
            <person name="Klopp C."/>
            <person name="Thompson A.W."/>
            <person name="Robinson-Rechavi M."/>
            <person name="Braasch I."/>
            <person name="Lecointre G."/>
            <person name="Bobe J."/>
            <person name="Postlethwait J.H."/>
            <person name="Berthelot C."/>
            <person name="Roest Crollius H."/>
            <person name="Guiguen Y."/>
        </authorList>
    </citation>
    <scope>NUCLEOTIDE SEQUENCE</scope>
    <source>
        <strain evidence="3">NC1722</strain>
    </source>
</reference>
<gene>
    <name evidence="3" type="ORF">AAFF_G00237800</name>
</gene>
<organism evidence="3 4">
    <name type="scientific">Aldrovandia affinis</name>
    <dbReference type="NCBI Taxonomy" id="143900"/>
    <lineage>
        <taxon>Eukaryota</taxon>
        <taxon>Metazoa</taxon>
        <taxon>Chordata</taxon>
        <taxon>Craniata</taxon>
        <taxon>Vertebrata</taxon>
        <taxon>Euteleostomi</taxon>
        <taxon>Actinopterygii</taxon>
        <taxon>Neopterygii</taxon>
        <taxon>Teleostei</taxon>
        <taxon>Notacanthiformes</taxon>
        <taxon>Halosauridae</taxon>
        <taxon>Aldrovandia</taxon>
    </lineage>
</organism>
<dbReference type="InterPro" id="IPR010911">
    <property type="entry name" value="Rab_BD"/>
</dbReference>
<dbReference type="GO" id="GO:0005886">
    <property type="term" value="C:plasma membrane"/>
    <property type="evidence" value="ECO:0007669"/>
    <property type="project" value="TreeGrafter"/>
</dbReference>
<dbReference type="GO" id="GO:0006886">
    <property type="term" value="P:intracellular protein transport"/>
    <property type="evidence" value="ECO:0007669"/>
    <property type="project" value="InterPro"/>
</dbReference>
<feature type="compositionally biased region" description="Polar residues" evidence="1">
    <location>
        <begin position="96"/>
        <end position="107"/>
    </location>
</feature>
<accession>A0AAD7REL7</accession>